<evidence type="ECO:0000256" key="1">
    <source>
        <dbReference type="RuleBase" id="RU004003"/>
    </source>
</evidence>
<keyword evidence="2" id="KW-0472">Membrane</keyword>
<dbReference type="EMBL" id="QOVW01000011">
    <property type="protein sequence ID" value="RDB37052.1"/>
    <property type="molecule type" value="Genomic_DNA"/>
</dbReference>
<comment type="caution">
    <text evidence="4">The sequence shown here is derived from an EMBL/GenBank/DDBJ whole genome shotgun (WGS) entry which is preliminary data.</text>
</comment>
<dbReference type="GO" id="GO:0009306">
    <property type="term" value="P:protein secretion"/>
    <property type="evidence" value="ECO:0007669"/>
    <property type="project" value="InterPro"/>
</dbReference>
<dbReference type="InterPro" id="IPR004846">
    <property type="entry name" value="T2SS/T3SS_dom"/>
</dbReference>
<sequence>MAVLYINKSKAKIGFFNFLYKKISQLENESAIDLVVIRGMAAAQVGLLNHTNLSYNSGILYKNKKIFHTFGMNFSICVVSFDKKKKLMSKPCLILPNSIFIAPRGSCYVAEIHESHCKNEFFLNVQLKKNASFSIIKSKLLSIVFKMRFLISLLSMILLVLIANSSFASENLKLITGKEKIVDLGSAPQSIIISDPEYLQVQRIGLTNSVKFIPQREGKVDVQILYPDGVQSVWHIVIAKEFEIYDYDLDNFDIALQPSANSLHHFYTSLKKISGIVPQIKGGKIIILGRIKLFSDFRKLVNIVAPRPQLFFPLYTISQDIEPLILKSIENDIKLLGDKHIKIINRGGLYCFTGISNSMTSKNRSWQYVSALLPNVVNAIQDTTGASESVQINLHFLEVGKLNRIEAGLQQPGMRNPVKGTLNFSPSTLASSVHSTFQIAPMEMLLKAIQQRSFSRNIAQPVVITRSGEKATFLAGGEVPIVAAASTTTNTNQNTTVTYKPFGILFNVTPLLQNDGSIWLKLELEVSDVSEYLSFQNVPGFVSRKINTNIILKDNNYALLSGLVQSKNSKNVDRSPILSNIPIIGEIFKSRRFKDDDSELWIAVSAMRSDQQNDDIDIKKFIEKKAFHYQNLLTGSLLD</sequence>
<protein>
    <recommendedName>
        <fullName evidence="3">Type II/III secretion system secretin-like domain-containing protein</fullName>
    </recommendedName>
</protein>
<dbReference type="AlphaFoldDB" id="A0A369KTX7"/>
<keyword evidence="2" id="KW-0812">Transmembrane</keyword>
<dbReference type="PANTHER" id="PTHR30332:SF17">
    <property type="entry name" value="TYPE IV PILIATION SYSTEM PROTEIN DR_0774-RELATED"/>
    <property type="match status" value="1"/>
</dbReference>
<evidence type="ECO:0000313" key="5">
    <source>
        <dbReference type="Proteomes" id="UP000253934"/>
    </source>
</evidence>
<evidence type="ECO:0000259" key="3">
    <source>
        <dbReference type="Pfam" id="PF00263"/>
    </source>
</evidence>
<keyword evidence="5" id="KW-1185">Reference proteome</keyword>
<feature type="domain" description="Type II/III secretion system secretin-like" evidence="3">
    <location>
        <begin position="448"/>
        <end position="605"/>
    </location>
</feature>
<dbReference type="InterPro" id="IPR050810">
    <property type="entry name" value="Bact_Secretion_Sys_Channel"/>
</dbReference>
<keyword evidence="2" id="KW-1133">Transmembrane helix</keyword>
<dbReference type="InterPro" id="IPR001775">
    <property type="entry name" value="GspD/PilQ"/>
</dbReference>
<dbReference type="Proteomes" id="UP000253934">
    <property type="component" value="Unassembled WGS sequence"/>
</dbReference>
<dbReference type="PRINTS" id="PR00811">
    <property type="entry name" value="BCTERIALGSPD"/>
</dbReference>
<gene>
    <name evidence="4" type="ORF">DCC88_02025</name>
</gene>
<dbReference type="GO" id="GO:0015627">
    <property type="term" value="C:type II protein secretion system complex"/>
    <property type="evidence" value="ECO:0007669"/>
    <property type="project" value="TreeGrafter"/>
</dbReference>
<reference evidence="4" key="1">
    <citation type="submission" date="2018-04" db="EMBL/GenBank/DDBJ databases">
        <title>Draft genome sequence of the Candidatus Spirobacillus cienkowskii, a pathogen of freshwater Daphnia species, reconstructed from hemolymph metagenomic reads.</title>
        <authorList>
            <person name="Bresciani L."/>
            <person name="Lemos L.N."/>
            <person name="Wale N."/>
            <person name="Lin J.Y."/>
            <person name="Fernandes G.R."/>
            <person name="Duffy M.A."/>
            <person name="Rodrigues J.M."/>
        </authorList>
    </citation>
    <scope>NUCLEOTIDE SEQUENCE [LARGE SCALE GENOMIC DNA]</scope>
    <source>
        <strain evidence="4">Binning01</strain>
    </source>
</reference>
<evidence type="ECO:0000256" key="2">
    <source>
        <dbReference type="SAM" id="Phobius"/>
    </source>
</evidence>
<evidence type="ECO:0000313" key="4">
    <source>
        <dbReference type="EMBL" id="RDB37052.1"/>
    </source>
</evidence>
<proteinExistence type="inferred from homology"/>
<name>A0A369KTX7_9BACT</name>
<feature type="transmembrane region" description="Helical" evidence="2">
    <location>
        <begin position="149"/>
        <end position="168"/>
    </location>
</feature>
<accession>A0A369KTX7</accession>
<dbReference type="PANTHER" id="PTHR30332">
    <property type="entry name" value="PROBABLE GENERAL SECRETION PATHWAY PROTEIN D"/>
    <property type="match status" value="1"/>
</dbReference>
<organism evidence="4 5">
    <name type="scientific">Spirobacillus cienkowskii</name>
    <dbReference type="NCBI Taxonomy" id="495820"/>
    <lineage>
        <taxon>Bacteria</taxon>
        <taxon>Pseudomonadati</taxon>
        <taxon>Bdellovibrionota</taxon>
        <taxon>Oligoflexia</taxon>
        <taxon>Silvanigrellales</taxon>
        <taxon>Spirobacillus</taxon>
    </lineage>
</organism>
<dbReference type="Pfam" id="PF00263">
    <property type="entry name" value="Secretin"/>
    <property type="match status" value="1"/>
</dbReference>
<comment type="similarity">
    <text evidence="1">Belongs to the bacterial secretin family.</text>
</comment>